<dbReference type="InterPro" id="IPR015421">
    <property type="entry name" value="PyrdxlP-dep_Trfase_major"/>
</dbReference>
<feature type="modified residue" description="N6-(pyridoxal phosphate)lysine" evidence="4">
    <location>
        <position position="190"/>
    </location>
</feature>
<gene>
    <name evidence="6" type="ORF">GWP43_02815</name>
</gene>
<dbReference type="InterPro" id="IPR000653">
    <property type="entry name" value="DegT/StrS_aminotransferase"/>
</dbReference>
<accession>A0A6P1XZ63</accession>
<feature type="active site" description="Proton acceptor" evidence="3">
    <location>
        <position position="190"/>
    </location>
</feature>
<protein>
    <submittedName>
        <fullName evidence="6">DegT/DnrJ/EryC1/StrS family aminotransferase</fullName>
    </submittedName>
</protein>
<dbReference type="EMBL" id="CP048020">
    <property type="protein sequence ID" value="QHX42554.1"/>
    <property type="molecule type" value="Genomic_DNA"/>
</dbReference>
<name>A0A6P1XZ63_9SPIR</name>
<dbReference type="RefSeq" id="WP_162662540.1">
    <property type="nucleotide sequence ID" value="NZ_CP048020.1"/>
</dbReference>
<dbReference type="InterPro" id="IPR015422">
    <property type="entry name" value="PyrdxlP-dep_Trfase_small"/>
</dbReference>
<dbReference type="PANTHER" id="PTHR30244:SF36">
    <property type="entry name" value="3-OXO-GLUCOSE-6-PHOSPHATE:GLUTAMATE AMINOTRANSFERASE"/>
    <property type="match status" value="1"/>
</dbReference>
<evidence type="ECO:0000256" key="1">
    <source>
        <dbReference type="ARBA" id="ARBA00022898"/>
    </source>
</evidence>
<organism evidence="6 7">
    <name type="scientific">Treponema vincentii</name>
    <dbReference type="NCBI Taxonomy" id="69710"/>
    <lineage>
        <taxon>Bacteria</taxon>
        <taxon>Pseudomonadati</taxon>
        <taxon>Spirochaetota</taxon>
        <taxon>Spirochaetia</taxon>
        <taxon>Spirochaetales</taxon>
        <taxon>Treponemataceae</taxon>
        <taxon>Treponema</taxon>
    </lineage>
</organism>
<dbReference type="GO" id="GO:0008483">
    <property type="term" value="F:transaminase activity"/>
    <property type="evidence" value="ECO:0007669"/>
    <property type="project" value="UniProtKB-KW"/>
</dbReference>
<evidence type="ECO:0000256" key="4">
    <source>
        <dbReference type="PIRSR" id="PIRSR000390-2"/>
    </source>
</evidence>
<dbReference type="Gene3D" id="3.40.640.10">
    <property type="entry name" value="Type I PLP-dependent aspartate aminotransferase-like (Major domain)"/>
    <property type="match status" value="1"/>
</dbReference>
<keyword evidence="6" id="KW-0032">Aminotransferase</keyword>
<dbReference type="SUPFAM" id="SSF53383">
    <property type="entry name" value="PLP-dependent transferases"/>
    <property type="match status" value="1"/>
</dbReference>
<evidence type="ECO:0000313" key="7">
    <source>
        <dbReference type="Proteomes" id="UP000464374"/>
    </source>
</evidence>
<dbReference type="KEGG" id="trz:GWP43_02815"/>
<dbReference type="Gene3D" id="3.90.1150.10">
    <property type="entry name" value="Aspartate Aminotransferase, domain 1"/>
    <property type="match status" value="1"/>
</dbReference>
<comment type="similarity">
    <text evidence="2 5">Belongs to the DegT/DnrJ/EryC1 family.</text>
</comment>
<evidence type="ECO:0000256" key="3">
    <source>
        <dbReference type="PIRSR" id="PIRSR000390-1"/>
    </source>
</evidence>
<dbReference type="CDD" id="cd00616">
    <property type="entry name" value="AHBA_syn"/>
    <property type="match status" value="1"/>
</dbReference>
<dbReference type="AlphaFoldDB" id="A0A6P1XZ63"/>
<dbReference type="PANTHER" id="PTHR30244">
    <property type="entry name" value="TRANSAMINASE"/>
    <property type="match status" value="1"/>
</dbReference>
<dbReference type="Pfam" id="PF01041">
    <property type="entry name" value="DegT_DnrJ_EryC1"/>
    <property type="match status" value="1"/>
</dbReference>
<evidence type="ECO:0000313" key="6">
    <source>
        <dbReference type="EMBL" id="QHX42554.1"/>
    </source>
</evidence>
<dbReference type="GO" id="GO:0000271">
    <property type="term" value="P:polysaccharide biosynthetic process"/>
    <property type="evidence" value="ECO:0007669"/>
    <property type="project" value="TreeGrafter"/>
</dbReference>
<sequence>MNVPFYTATREYKNLKAEFDTALSSVLETGDFILGKAVANLEEGIKQYSGAKYAVGVANGSDALVIASDILGFKDGAEVITPAFTFFASTSCIARLGGKPVFCDIDEDTFCMDMKDAEKRITKKTVGILPVHLFLQTADMEACMALAKKHNLRVLEDAAEAFGMQDMYNGVLHQSGTIGDMGIYSFFPTKTLGGYGDGGMIVTNNEEYYLKAKSLRVHGATKKYHHDYIGYNSRLDSLQAAVLNVKLKHIDDAIAKRAEHAVQYRTLLKDVGQIKLPVVKTKGKEVYYVFNILAENRDELQTYLTEKGIGTTVYYPKCLHEQECFKYLGYKKGDFPVAEKLCASVLALPMYPELTQDEITYTCDAIKAFYKR</sequence>
<dbReference type="GO" id="GO:0030170">
    <property type="term" value="F:pyridoxal phosphate binding"/>
    <property type="evidence" value="ECO:0007669"/>
    <property type="project" value="TreeGrafter"/>
</dbReference>
<evidence type="ECO:0000256" key="5">
    <source>
        <dbReference type="RuleBase" id="RU004508"/>
    </source>
</evidence>
<dbReference type="InterPro" id="IPR015424">
    <property type="entry name" value="PyrdxlP-dep_Trfase"/>
</dbReference>
<dbReference type="PIRSF" id="PIRSF000390">
    <property type="entry name" value="PLP_StrS"/>
    <property type="match status" value="1"/>
</dbReference>
<reference evidence="6 7" key="1">
    <citation type="submission" date="2020-01" db="EMBL/GenBank/DDBJ databases">
        <title>Complete genome sequence of a human oral phylogroup 1 Treponema sp. strain ATCC 700766, originally isolated from periodontitis dental plaque.</title>
        <authorList>
            <person name="Chan Y."/>
            <person name="Huo Y.-B."/>
            <person name="Yu X.-L."/>
            <person name="Zeng H."/>
            <person name="Leung W.-K."/>
            <person name="Watt R.M."/>
        </authorList>
    </citation>
    <scope>NUCLEOTIDE SEQUENCE [LARGE SCALE GENOMIC DNA]</scope>
    <source>
        <strain evidence="6 7">OMZ 804</strain>
    </source>
</reference>
<keyword evidence="1 4" id="KW-0663">Pyridoxal phosphate</keyword>
<dbReference type="Proteomes" id="UP000464374">
    <property type="component" value="Chromosome"/>
</dbReference>
<keyword evidence="6" id="KW-0808">Transferase</keyword>
<evidence type="ECO:0000256" key="2">
    <source>
        <dbReference type="ARBA" id="ARBA00037999"/>
    </source>
</evidence>
<proteinExistence type="inferred from homology"/>